<feature type="coiled-coil region" evidence="1">
    <location>
        <begin position="392"/>
        <end position="426"/>
    </location>
</feature>
<evidence type="ECO:0000313" key="5">
    <source>
        <dbReference type="Proteomes" id="UP000650467"/>
    </source>
</evidence>
<dbReference type="EMBL" id="JAEHOC010000006">
    <property type="protein sequence ID" value="KAG2441138.1"/>
    <property type="molecule type" value="Genomic_DNA"/>
</dbReference>
<feature type="chain" id="PRO_5032891872" evidence="3">
    <location>
        <begin position="29"/>
        <end position="601"/>
    </location>
</feature>
<keyword evidence="5" id="KW-1185">Reference proteome</keyword>
<proteinExistence type="predicted"/>
<organism evidence="4 5">
    <name type="scientific">Chlamydomonas incerta</name>
    <dbReference type="NCBI Taxonomy" id="51695"/>
    <lineage>
        <taxon>Eukaryota</taxon>
        <taxon>Viridiplantae</taxon>
        <taxon>Chlorophyta</taxon>
        <taxon>core chlorophytes</taxon>
        <taxon>Chlorophyceae</taxon>
        <taxon>CS clade</taxon>
        <taxon>Chlamydomonadales</taxon>
        <taxon>Chlamydomonadaceae</taxon>
        <taxon>Chlamydomonas</taxon>
    </lineage>
</organism>
<accession>A0A835TD92</accession>
<evidence type="ECO:0000313" key="4">
    <source>
        <dbReference type="EMBL" id="KAG2441138.1"/>
    </source>
</evidence>
<reference evidence="4" key="1">
    <citation type="journal article" date="2020" name="bioRxiv">
        <title>Comparative genomics of Chlamydomonas.</title>
        <authorList>
            <person name="Craig R.J."/>
            <person name="Hasan A.R."/>
            <person name="Ness R.W."/>
            <person name="Keightley P.D."/>
        </authorList>
    </citation>
    <scope>NUCLEOTIDE SEQUENCE</scope>
    <source>
        <strain evidence="4">SAG 7.73</strain>
    </source>
</reference>
<feature type="compositionally biased region" description="Pro residues" evidence="2">
    <location>
        <begin position="315"/>
        <end position="349"/>
    </location>
</feature>
<feature type="signal peptide" evidence="3">
    <location>
        <begin position="1"/>
        <end position="28"/>
    </location>
</feature>
<evidence type="ECO:0000256" key="1">
    <source>
        <dbReference type="SAM" id="Coils"/>
    </source>
</evidence>
<sequence>MKSQRRGTQRLVCWSLVVALAAAALAAAADDAGHPAGCATILQQSMYKSFYDQGASPDAYAAFSDDICGLSLTSDAYPALPVSEHPAFTRAVSRLAPNLKSTRWTTTAAFLDYWAKEANIENAKANAMVSFKAYAKVRAYILAACKGLYVDSVPTDDSAPLTATDFDLSGTVLPSTSTLVYYSRCAGQLATSGLQLLRSSPVGGNPFVMQIAFDPDAVAEPASDVKAAAPPSTIATAACNYVDDETGAAISWADTADRSLTLVPGASYTVTCAVVDSALSNGRTTAMTLTFILSGTAMDGPVGYTATLFHGLPFPPPPPMPPSPPPPPPRPSPPPPPRPSPPPPSPPPTCESKLAGDPCFKLSSLESMTAPLLELVGAGAAVLPSGGLLPQVKTLVDQLRKANETAAAALQKANDQQKLLDGLRSEVTALKTSQKAMETLVNSLSSTVTALQTTEAFYGEGYDVAQSCVRGVNMDVGNGCKLLLSAKLVVSGYWDSSAKEYVVRNSGTYVALGQCLISRQPGTNTPSRPQESNCWVVRNGAMVCNGGWSSWSTGVDYWSMASNCVIALSAGDRVSLALGQWQGGYTEGHSDNHLSLARISA</sequence>
<feature type="region of interest" description="Disordered" evidence="2">
    <location>
        <begin position="315"/>
        <end position="352"/>
    </location>
</feature>
<name>A0A835TD92_CHLIN</name>
<gene>
    <name evidence="4" type="ORF">HXX76_003990</name>
</gene>
<keyword evidence="1" id="KW-0175">Coiled coil</keyword>
<dbReference type="AlphaFoldDB" id="A0A835TD92"/>
<comment type="caution">
    <text evidence="4">The sequence shown here is derived from an EMBL/GenBank/DDBJ whole genome shotgun (WGS) entry which is preliminary data.</text>
</comment>
<evidence type="ECO:0000256" key="3">
    <source>
        <dbReference type="SAM" id="SignalP"/>
    </source>
</evidence>
<dbReference type="Proteomes" id="UP000650467">
    <property type="component" value="Unassembled WGS sequence"/>
</dbReference>
<keyword evidence="3" id="KW-0732">Signal</keyword>
<protein>
    <submittedName>
        <fullName evidence="4">Uncharacterized protein</fullName>
    </submittedName>
</protein>
<evidence type="ECO:0000256" key="2">
    <source>
        <dbReference type="SAM" id="MobiDB-lite"/>
    </source>
</evidence>